<dbReference type="EMBL" id="GECU01009553">
    <property type="protein sequence ID" value="JAS98153.1"/>
    <property type="molecule type" value="Transcribed_RNA"/>
</dbReference>
<name>A0A1B6JGW1_9HEMI</name>
<proteinExistence type="predicted"/>
<evidence type="ECO:0000256" key="1">
    <source>
        <dbReference type="SAM" id="SignalP"/>
    </source>
</evidence>
<gene>
    <name evidence="2" type="ORF">g.13885</name>
</gene>
<dbReference type="AlphaFoldDB" id="A0A1B6JGW1"/>
<feature type="signal peptide" evidence="1">
    <location>
        <begin position="1"/>
        <end position="23"/>
    </location>
</feature>
<feature type="chain" id="PRO_5008585769" evidence="1">
    <location>
        <begin position="24"/>
        <end position="168"/>
    </location>
</feature>
<sequence length="168" mass="20056">MNKCLWCVIILQINILFLNYCNCLFIKQSIDEICRSLILKKQLIECYNNKKFLYLLGESVRKIKHKILEPLHEQLIKSSVDIKTYLTEYYLKLQQISNHLNSIQCKKKVVKKGVRRKIKKFQSTEGPREASVEGSDEWDGWTVENLKLMMDYYEEMQAELDEMRKLIK</sequence>
<organism evidence="2">
    <name type="scientific">Homalodisca liturata</name>
    <dbReference type="NCBI Taxonomy" id="320908"/>
    <lineage>
        <taxon>Eukaryota</taxon>
        <taxon>Metazoa</taxon>
        <taxon>Ecdysozoa</taxon>
        <taxon>Arthropoda</taxon>
        <taxon>Hexapoda</taxon>
        <taxon>Insecta</taxon>
        <taxon>Pterygota</taxon>
        <taxon>Neoptera</taxon>
        <taxon>Paraneoptera</taxon>
        <taxon>Hemiptera</taxon>
        <taxon>Auchenorrhyncha</taxon>
        <taxon>Membracoidea</taxon>
        <taxon>Cicadellidae</taxon>
        <taxon>Cicadellinae</taxon>
        <taxon>Proconiini</taxon>
        <taxon>Homalodisca</taxon>
    </lineage>
</organism>
<reference evidence="2" key="1">
    <citation type="submission" date="2015-11" db="EMBL/GenBank/DDBJ databases">
        <title>De novo transcriptome assembly of four potential Pierce s Disease insect vectors from Arizona vineyards.</title>
        <authorList>
            <person name="Tassone E.E."/>
        </authorList>
    </citation>
    <scope>NUCLEOTIDE SEQUENCE</scope>
</reference>
<protein>
    <submittedName>
        <fullName evidence="2">Uncharacterized protein</fullName>
    </submittedName>
</protein>
<keyword evidence="1" id="KW-0732">Signal</keyword>
<evidence type="ECO:0000313" key="2">
    <source>
        <dbReference type="EMBL" id="JAS98153.1"/>
    </source>
</evidence>
<accession>A0A1B6JGW1</accession>